<feature type="region of interest" description="Disordered" evidence="1">
    <location>
        <begin position="325"/>
        <end position="347"/>
    </location>
</feature>
<dbReference type="PANTHER" id="PTHR46033:SF8">
    <property type="entry name" value="PROTEIN MAINTENANCE OF MERISTEMS-LIKE"/>
    <property type="match status" value="1"/>
</dbReference>
<dbReference type="Proteomes" id="UP000289738">
    <property type="component" value="Chromosome A07"/>
</dbReference>
<evidence type="ECO:0000313" key="2">
    <source>
        <dbReference type="EMBL" id="RYR47178.1"/>
    </source>
</evidence>
<gene>
    <name evidence="2" type="ORF">Ahy_A07g033125</name>
</gene>
<name>A0A445C8E2_ARAHY</name>
<accession>A0A445C8E2</accession>
<comment type="caution">
    <text evidence="2">The sequence shown here is derived from an EMBL/GenBank/DDBJ whole genome shotgun (WGS) entry which is preliminary data.</text>
</comment>
<dbReference type="EMBL" id="SDMP01000007">
    <property type="protein sequence ID" value="RYR47178.1"/>
    <property type="molecule type" value="Genomic_DNA"/>
</dbReference>
<dbReference type="PANTHER" id="PTHR46033">
    <property type="entry name" value="PROTEIN MAIN-LIKE 2"/>
    <property type="match status" value="1"/>
</dbReference>
<feature type="region of interest" description="Disordered" evidence="1">
    <location>
        <begin position="361"/>
        <end position="395"/>
    </location>
</feature>
<reference evidence="2 3" key="1">
    <citation type="submission" date="2019-01" db="EMBL/GenBank/DDBJ databases">
        <title>Sequencing of cultivated peanut Arachis hypogaea provides insights into genome evolution and oil improvement.</title>
        <authorList>
            <person name="Chen X."/>
        </authorList>
    </citation>
    <scope>NUCLEOTIDE SEQUENCE [LARGE SCALE GENOMIC DNA]</scope>
    <source>
        <strain evidence="3">cv. Fuhuasheng</strain>
        <tissue evidence="2">Leaves</tissue>
    </source>
</reference>
<dbReference type="GO" id="GO:0010073">
    <property type="term" value="P:meristem maintenance"/>
    <property type="evidence" value="ECO:0007669"/>
    <property type="project" value="InterPro"/>
</dbReference>
<evidence type="ECO:0000313" key="3">
    <source>
        <dbReference type="Proteomes" id="UP000289738"/>
    </source>
</evidence>
<organism evidence="2 3">
    <name type="scientific">Arachis hypogaea</name>
    <name type="common">Peanut</name>
    <dbReference type="NCBI Taxonomy" id="3818"/>
    <lineage>
        <taxon>Eukaryota</taxon>
        <taxon>Viridiplantae</taxon>
        <taxon>Streptophyta</taxon>
        <taxon>Embryophyta</taxon>
        <taxon>Tracheophyta</taxon>
        <taxon>Spermatophyta</taxon>
        <taxon>Magnoliopsida</taxon>
        <taxon>eudicotyledons</taxon>
        <taxon>Gunneridae</taxon>
        <taxon>Pentapetalae</taxon>
        <taxon>rosids</taxon>
        <taxon>fabids</taxon>
        <taxon>Fabales</taxon>
        <taxon>Fabaceae</taxon>
        <taxon>Papilionoideae</taxon>
        <taxon>50 kb inversion clade</taxon>
        <taxon>dalbergioids sensu lato</taxon>
        <taxon>Dalbergieae</taxon>
        <taxon>Pterocarpus clade</taxon>
        <taxon>Arachis</taxon>
    </lineage>
</organism>
<protein>
    <recommendedName>
        <fullName evidence="4">Aminotransferase-like plant mobile domain-containing protein</fullName>
    </recommendedName>
</protein>
<dbReference type="AlphaFoldDB" id="A0A445C8E2"/>
<feature type="compositionally biased region" description="Pro residues" evidence="1">
    <location>
        <begin position="383"/>
        <end position="395"/>
    </location>
</feature>
<proteinExistence type="predicted"/>
<sequence length="395" mass="44637">MARADVRGWDINRLNENCHYARTADFVVSSVILTFMSRLLLPRRVSHTLPPPDAIVPYLREVGFGDTVPLKNFTFDNSLITSFVERWHPETPRSICCEVVPHRDVGVGRAAAQCQASGGSTAGDTEEGVVLVEACLAAGPCYLMMDKSNNLVHLRLPLLQDFGWCRALFWGSAVLAWTYQSLCSAAHQRGSRTSLTALRCCYPGYTRDFLSGVHQSEGFSCIPWLRVDRVKCQFNGEQPVPDASVNLDRISIQHTFDYRPTQEYYDWWRGACQVRHLSGQDILEDPKLAELPSDVQLTASQPRDILHLPRDHPDQRRHVREVKADTWPHTRRERGARERGLGEGVRKERVRSRWARLDIESDEEAEFDIHEDHGDIPSGADDSPPPPPTPPPRTA</sequence>
<keyword evidence="3" id="KW-1185">Reference proteome</keyword>
<dbReference type="InterPro" id="IPR044824">
    <property type="entry name" value="MAIN-like"/>
</dbReference>
<evidence type="ECO:0000256" key="1">
    <source>
        <dbReference type="SAM" id="MobiDB-lite"/>
    </source>
</evidence>
<evidence type="ECO:0008006" key="4">
    <source>
        <dbReference type="Google" id="ProtNLM"/>
    </source>
</evidence>